<dbReference type="Proteomes" id="UP000326500">
    <property type="component" value="Unassembled WGS sequence"/>
</dbReference>
<keyword evidence="4" id="KW-0547">Nucleotide-binding</keyword>
<dbReference type="PANTHER" id="PTHR34139">
    <property type="entry name" value="UPF0331 PROTEIN MJ0127"/>
    <property type="match status" value="1"/>
</dbReference>
<dbReference type="OrthoDB" id="318716at2157"/>
<organism evidence="6 7">
    <name type="scientific">Methanoculleus thermophilus</name>
    <dbReference type="NCBI Taxonomy" id="2200"/>
    <lineage>
        <taxon>Archaea</taxon>
        <taxon>Methanobacteriati</taxon>
        <taxon>Methanobacteriota</taxon>
        <taxon>Stenosarchaea group</taxon>
        <taxon>Methanomicrobia</taxon>
        <taxon>Methanomicrobiales</taxon>
        <taxon>Methanomicrobiaceae</taxon>
        <taxon>Methanoculleus</taxon>
    </lineage>
</organism>
<dbReference type="STRING" id="2200.GCA_001571405_00170"/>
<dbReference type="GO" id="GO:0110001">
    <property type="term" value="C:toxin-antitoxin complex"/>
    <property type="evidence" value="ECO:0007669"/>
    <property type="project" value="InterPro"/>
</dbReference>
<evidence type="ECO:0000256" key="1">
    <source>
        <dbReference type="ARBA" id="ARBA00022553"/>
    </source>
</evidence>
<reference evidence="6 7" key="1">
    <citation type="submission" date="2016-10" db="EMBL/GenBank/DDBJ databases">
        <authorList>
            <person name="Varghese N."/>
            <person name="Submissions S."/>
        </authorList>
    </citation>
    <scope>NUCLEOTIDE SEQUENCE [LARGE SCALE GENOMIC DNA]</scope>
    <source>
        <strain evidence="6 7">DSM 2373</strain>
    </source>
</reference>
<keyword evidence="7" id="KW-1185">Reference proteome</keyword>
<keyword evidence="2" id="KW-1277">Toxin-antitoxin system</keyword>
<sequence length="115" mass="13120">MTPEDLAYLHHILDAIISIEEFSGGIGSAEDLRNHRLERAGIERMLTIIGEAAKMVSPELCAEHPEIPWREAAGMRDKIVHHYFGVDYEAVFLTLRDDLPILKQEILSILNETRR</sequence>
<name>A0A1G8YPJ4_9EURY</name>
<dbReference type="Pfam" id="PF01934">
    <property type="entry name" value="HepT-like"/>
    <property type="match status" value="1"/>
</dbReference>
<dbReference type="GO" id="GO:0004540">
    <property type="term" value="F:RNA nuclease activity"/>
    <property type="evidence" value="ECO:0007669"/>
    <property type="project" value="InterPro"/>
</dbReference>
<keyword evidence="1" id="KW-0597">Phosphoprotein</keyword>
<dbReference type="GO" id="GO:0000166">
    <property type="term" value="F:nucleotide binding"/>
    <property type="evidence" value="ECO:0007669"/>
    <property type="project" value="UniProtKB-KW"/>
</dbReference>
<dbReference type="GO" id="GO:0016787">
    <property type="term" value="F:hydrolase activity"/>
    <property type="evidence" value="ECO:0007669"/>
    <property type="project" value="UniProtKB-KW"/>
</dbReference>
<evidence type="ECO:0000313" key="7">
    <source>
        <dbReference type="Proteomes" id="UP000326500"/>
    </source>
</evidence>
<dbReference type="InterPro" id="IPR008201">
    <property type="entry name" value="HepT-like"/>
</dbReference>
<keyword evidence="3" id="KW-0540">Nuclease</keyword>
<accession>A0A1G8YPJ4</accession>
<dbReference type="PANTHER" id="PTHR34139:SF1">
    <property type="entry name" value="RNASE MJ1380-RELATED"/>
    <property type="match status" value="1"/>
</dbReference>
<evidence type="ECO:0000256" key="4">
    <source>
        <dbReference type="ARBA" id="ARBA00022741"/>
    </source>
</evidence>
<evidence type="ECO:0000313" key="6">
    <source>
        <dbReference type="EMBL" id="SDK04666.1"/>
    </source>
</evidence>
<keyword evidence="5" id="KW-0378">Hydrolase</keyword>
<dbReference type="EMBL" id="FNFT01000003">
    <property type="protein sequence ID" value="SDK04666.1"/>
    <property type="molecule type" value="Genomic_DNA"/>
</dbReference>
<dbReference type="RefSeq" id="WP_066954098.1">
    <property type="nucleotide sequence ID" value="NZ_BCNX01000003.1"/>
</dbReference>
<dbReference type="InterPro" id="IPR051813">
    <property type="entry name" value="HepT_RNase_toxin"/>
</dbReference>
<gene>
    <name evidence="6" type="ORF">SAMN04488571_103127</name>
</gene>
<proteinExistence type="predicted"/>
<protein>
    <submittedName>
        <fullName evidence="6">Uncharacterized conserved protein, contains HEPN domain</fullName>
    </submittedName>
</protein>
<dbReference type="AlphaFoldDB" id="A0A1G8YPJ4"/>
<evidence type="ECO:0000256" key="5">
    <source>
        <dbReference type="ARBA" id="ARBA00022801"/>
    </source>
</evidence>
<evidence type="ECO:0000256" key="3">
    <source>
        <dbReference type="ARBA" id="ARBA00022722"/>
    </source>
</evidence>
<evidence type="ECO:0000256" key="2">
    <source>
        <dbReference type="ARBA" id="ARBA00022649"/>
    </source>
</evidence>